<dbReference type="InterPro" id="IPR003226">
    <property type="entry name" value="MYG1_exonuclease"/>
</dbReference>
<comment type="similarity">
    <text evidence="1">Belongs to the MYG1 family.</text>
</comment>
<dbReference type="Proteomes" id="UP000494165">
    <property type="component" value="Unassembled WGS sequence"/>
</dbReference>
<dbReference type="GO" id="GO:0005634">
    <property type="term" value="C:nucleus"/>
    <property type="evidence" value="ECO:0007669"/>
    <property type="project" value="TreeGrafter"/>
</dbReference>
<accession>A0A8S1CCC2</accession>
<dbReference type="OrthoDB" id="10265310at2759"/>
<keyword evidence="3" id="KW-1185">Reference proteome</keyword>
<organism evidence="2 3">
    <name type="scientific">Cloeon dipterum</name>
    <dbReference type="NCBI Taxonomy" id="197152"/>
    <lineage>
        <taxon>Eukaryota</taxon>
        <taxon>Metazoa</taxon>
        <taxon>Ecdysozoa</taxon>
        <taxon>Arthropoda</taxon>
        <taxon>Hexapoda</taxon>
        <taxon>Insecta</taxon>
        <taxon>Pterygota</taxon>
        <taxon>Palaeoptera</taxon>
        <taxon>Ephemeroptera</taxon>
        <taxon>Pisciforma</taxon>
        <taxon>Baetidae</taxon>
        <taxon>Cloeon</taxon>
    </lineage>
</organism>
<dbReference type="PANTHER" id="PTHR11215">
    <property type="entry name" value="METAL DEPENDENT HYDROLASE - RELATED"/>
    <property type="match status" value="1"/>
</dbReference>
<dbReference type="EMBL" id="CADEPI010000027">
    <property type="protein sequence ID" value="CAB3366996.1"/>
    <property type="molecule type" value="Genomic_DNA"/>
</dbReference>
<gene>
    <name evidence="2" type="ORF">CLODIP_2_CD13325</name>
</gene>
<protein>
    <submittedName>
        <fullName evidence="2">Uncharacterized protein</fullName>
    </submittedName>
</protein>
<dbReference type="AlphaFoldDB" id="A0A8S1CCC2"/>
<dbReference type="GO" id="GO:0005737">
    <property type="term" value="C:cytoplasm"/>
    <property type="evidence" value="ECO:0007669"/>
    <property type="project" value="TreeGrafter"/>
</dbReference>
<sequence length="333" mass="38315">MSGSPKKIGTHNGVFHCDEVVACNLLKRLPEYKDAEIVRTRDLKILETCDIVVDVGAVFDHEKKRYDHHQRQFNETMKSLRPEKPFEIKLSSAGLVYCHYGEQILRDMIGKDNEKLLDILFDKIYETFIMEIDGIDNGVNICDGEQRYKIHTNLSSRVSHLNPRWNETDYDENALFRSAMAVVGREFDDRVNYFLNGWWPARSIVQEAIDACISSTDPKMKQIAVLKQSCPWKDHFYTIEEELQINGQIKFVLFEDNNKSWRVQGIPDGNPQSFDLRLPLMEEWRGVRDEDLSNVAGIKDCVFVHASGFIGGNKTFEGAVEMAWRTIQKSASA</sequence>
<comment type="caution">
    <text evidence="2">The sequence shown here is derived from an EMBL/GenBank/DDBJ whole genome shotgun (WGS) entry which is preliminary data.</text>
</comment>
<name>A0A8S1CCC2_9INSE</name>
<evidence type="ECO:0000313" key="2">
    <source>
        <dbReference type="EMBL" id="CAB3366996.1"/>
    </source>
</evidence>
<dbReference type="PANTHER" id="PTHR11215:SF1">
    <property type="entry name" value="MYG1 EXONUCLEASE"/>
    <property type="match status" value="1"/>
</dbReference>
<dbReference type="Pfam" id="PF03690">
    <property type="entry name" value="MYG1_exonuc"/>
    <property type="match status" value="1"/>
</dbReference>
<evidence type="ECO:0000313" key="3">
    <source>
        <dbReference type="Proteomes" id="UP000494165"/>
    </source>
</evidence>
<proteinExistence type="inferred from homology"/>
<reference evidence="2 3" key="1">
    <citation type="submission" date="2020-04" db="EMBL/GenBank/DDBJ databases">
        <authorList>
            <person name="Alioto T."/>
            <person name="Alioto T."/>
            <person name="Gomez Garrido J."/>
        </authorList>
    </citation>
    <scope>NUCLEOTIDE SEQUENCE [LARGE SCALE GENOMIC DNA]</scope>
</reference>
<evidence type="ECO:0000256" key="1">
    <source>
        <dbReference type="ARBA" id="ARBA00010105"/>
    </source>
</evidence>